<protein>
    <submittedName>
        <fullName evidence="5">AraC family transcriptional regulator ligand-binding domain-containing protein</fullName>
    </submittedName>
</protein>
<accession>A0ABT4AAW3</accession>
<dbReference type="InterPro" id="IPR009057">
    <property type="entry name" value="Homeodomain-like_sf"/>
</dbReference>
<evidence type="ECO:0000313" key="6">
    <source>
        <dbReference type="Proteomes" id="UP001207654"/>
    </source>
</evidence>
<dbReference type="EMBL" id="JAPNKA010000001">
    <property type="protein sequence ID" value="MCY1078812.1"/>
    <property type="molecule type" value="Genomic_DNA"/>
</dbReference>
<dbReference type="PROSITE" id="PS01124">
    <property type="entry name" value="HTH_ARAC_FAMILY_2"/>
    <property type="match status" value="1"/>
</dbReference>
<evidence type="ECO:0000256" key="3">
    <source>
        <dbReference type="ARBA" id="ARBA00023163"/>
    </source>
</evidence>
<dbReference type="PANTHER" id="PTHR47894">
    <property type="entry name" value="HTH-TYPE TRANSCRIPTIONAL REGULATOR GADX"/>
    <property type="match status" value="1"/>
</dbReference>
<dbReference type="Gene3D" id="1.10.10.60">
    <property type="entry name" value="Homeodomain-like"/>
    <property type="match status" value="1"/>
</dbReference>
<keyword evidence="2" id="KW-0238">DNA-binding</keyword>
<organism evidence="5 6">
    <name type="scientific">Archangium lansingense</name>
    <dbReference type="NCBI Taxonomy" id="2995310"/>
    <lineage>
        <taxon>Bacteria</taxon>
        <taxon>Pseudomonadati</taxon>
        <taxon>Myxococcota</taxon>
        <taxon>Myxococcia</taxon>
        <taxon>Myxococcales</taxon>
        <taxon>Cystobacterineae</taxon>
        <taxon>Archangiaceae</taxon>
        <taxon>Archangium</taxon>
    </lineage>
</organism>
<dbReference type="SUPFAM" id="SSF46689">
    <property type="entry name" value="Homeodomain-like"/>
    <property type="match status" value="1"/>
</dbReference>
<proteinExistence type="predicted"/>
<evidence type="ECO:0000256" key="2">
    <source>
        <dbReference type="ARBA" id="ARBA00023125"/>
    </source>
</evidence>
<gene>
    <name evidence="5" type="ORF">OV287_30555</name>
</gene>
<dbReference type="Pfam" id="PF12833">
    <property type="entry name" value="HTH_18"/>
    <property type="match status" value="1"/>
</dbReference>
<name>A0ABT4AAW3_9BACT</name>
<reference evidence="5 6" key="1">
    <citation type="submission" date="2022-11" db="EMBL/GenBank/DDBJ databases">
        <title>Minimal conservation of predation-associated metabolite biosynthetic gene clusters underscores biosynthetic potential of Myxococcota including descriptions for ten novel species: Archangium lansinium sp. nov., Myxococcus landrumus sp. nov., Nannocystis bai.</title>
        <authorList>
            <person name="Ahearne A."/>
            <person name="Stevens C."/>
            <person name="Phillips K."/>
        </authorList>
    </citation>
    <scope>NUCLEOTIDE SEQUENCE [LARGE SCALE GENOMIC DNA]</scope>
    <source>
        <strain evidence="5 6">MIWBW</strain>
    </source>
</reference>
<dbReference type="RefSeq" id="WP_267537573.1">
    <property type="nucleotide sequence ID" value="NZ_JAPNKA010000001.1"/>
</dbReference>
<dbReference type="PANTHER" id="PTHR47894:SF1">
    <property type="entry name" value="HTH-TYPE TRANSCRIPTIONAL REGULATOR VQSM"/>
    <property type="match status" value="1"/>
</dbReference>
<feature type="domain" description="HTH araC/xylS-type" evidence="4">
    <location>
        <begin position="229"/>
        <end position="327"/>
    </location>
</feature>
<dbReference type="InterPro" id="IPR020449">
    <property type="entry name" value="Tscrpt_reg_AraC-type_HTH"/>
</dbReference>
<evidence type="ECO:0000313" key="5">
    <source>
        <dbReference type="EMBL" id="MCY1078812.1"/>
    </source>
</evidence>
<dbReference type="Pfam" id="PF12625">
    <property type="entry name" value="Arabinose_bd"/>
    <property type="match status" value="1"/>
</dbReference>
<keyword evidence="6" id="KW-1185">Reference proteome</keyword>
<evidence type="ECO:0000256" key="1">
    <source>
        <dbReference type="ARBA" id="ARBA00023015"/>
    </source>
</evidence>
<dbReference type="PRINTS" id="PR00032">
    <property type="entry name" value="HTHARAC"/>
</dbReference>
<keyword evidence="3" id="KW-0804">Transcription</keyword>
<dbReference type="Proteomes" id="UP001207654">
    <property type="component" value="Unassembled WGS sequence"/>
</dbReference>
<dbReference type="InterPro" id="IPR018060">
    <property type="entry name" value="HTH_AraC"/>
</dbReference>
<keyword evidence="1" id="KW-0805">Transcription regulation</keyword>
<dbReference type="InterPro" id="IPR032687">
    <property type="entry name" value="AraC-type_N"/>
</dbReference>
<evidence type="ECO:0000259" key="4">
    <source>
        <dbReference type="PROSITE" id="PS01124"/>
    </source>
</evidence>
<dbReference type="SMART" id="SM00342">
    <property type="entry name" value="HTH_ARAC"/>
    <property type="match status" value="1"/>
</dbReference>
<comment type="caution">
    <text evidence="5">The sequence shown here is derived from an EMBL/GenBank/DDBJ whole genome shotgun (WGS) entry which is preliminary data.</text>
</comment>
<sequence>MPPGATRTLSLPRGLLALLAEAGVRVESLARKVGAVSASARLTPAQMDAFLDLALPAVGSDEARLKMAMDVRPELFGVVGLAAMAAPTLGVALTRVERYKRLLALDTVGLAPGRDSTRVRIHLARPDGPTARMRAEMEMVFLLAFARRMTRTQVIPQRVDLRGPVPTYQALLEAFFKAPIHHGQESDALVFSALELARPLASSNSELAGLLGPRAEQLLVESGSLDVAEQVRAALRRMLAGDEPSMEAVAQTLGTSGRTLQRRLSEAGTSFVALLGEVRWELAREQLARTDMEVAELSFLLGFSDSSAFHRAFKRWEGVTPLEYRRAARWRTTPSPMPPRE</sequence>